<keyword evidence="2 3" id="KW-0040">ANK repeat</keyword>
<dbReference type="OrthoDB" id="7220at10239"/>
<dbReference type="Gene3D" id="1.25.40.20">
    <property type="entry name" value="Ankyrin repeat-containing domain"/>
    <property type="match status" value="4"/>
</dbReference>
<dbReference type="InterPro" id="IPR002110">
    <property type="entry name" value="Ankyrin_rpt"/>
</dbReference>
<proteinExistence type="predicted"/>
<dbReference type="InterPro" id="IPR036770">
    <property type="entry name" value="Ankyrin_rpt-contain_sf"/>
</dbReference>
<accession>A0A0A7MA42</accession>
<dbReference type="PANTHER" id="PTHR24198:SF165">
    <property type="entry name" value="ANKYRIN REPEAT-CONTAINING PROTEIN-RELATED"/>
    <property type="match status" value="1"/>
</dbReference>
<feature type="repeat" description="ANK" evidence="3">
    <location>
        <begin position="158"/>
        <end position="192"/>
    </location>
</feature>
<evidence type="ECO:0000313" key="4">
    <source>
        <dbReference type="EMBL" id="AIZ77258.1"/>
    </source>
</evidence>
<dbReference type="SUPFAM" id="SSF48403">
    <property type="entry name" value="Ankyrin repeat"/>
    <property type="match status" value="1"/>
</dbReference>
<dbReference type="PROSITE" id="PS50297">
    <property type="entry name" value="ANK_REP_REGION"/>
    <property type="match status" value="3"/>
</dbReference>
<evidence type="ECO:0000256" key="1">
    <source>
        <dbReference type="ARBA" id="ARBA00022737"/>
    </source>
</evidence>
<dbReference type="Pfam" id="PF12796">
    <property type="entry name" value="Ank_2"/>
    <property type="match status" value="2"/>
</dbReference>
<keyword evidence="5" id="KW-1185">Reference proteome</keyword>
<dbReference type="PROSITE" id="PS50088">
    <property type="entry name" value="ANK_REPEAT"/>
    <property type="match status" value="4"/>
</dbReference>
<evidence type="ECO:0000313" key="5">
    <source>
        <dbReference type="Proteomes" id="UP000107385"/>
    </source>
</evidence>
<feature type="repeat" description="ANK" evidence="3">
    <location>
        <begin position="263"/>
        <end position="297"/>
    </location>
</feature>
<dbReference type="EMBL" id="KM502564">
    <property type="protein sequence ID" value="AIZ77258.1"/>
    <property type="molecule type" value="Genomic_DNA"/>
</dbReference>
<dbReference type="RefSeq" id="YP_009112746.1">
    <property type="nucleotide sequence ID" value="NC_025963.1"/>
</dbReference>
<dbReference type="PANTHER" id="PTHR24198">
    <property type="entry name" value="ANKYRIN REPEAT AND PROTEIN KINASE DOMAIN-CONTAINING PROTEIN"/>
    <property type="match status" value="1"/>
</dbReference>
<dbReference type="SMART" id="SM00248">
    <property type="entry name" value="ANK"/>
    <property type="match status" value="8"/>
</dbReference>
<sequence>MLSRDSVVAPHRDLLFAYLESADDVDVDVVRALLGTDADVNFRGSYGRTPLHICVQFARHPRCADVVALLLEAGAEVDARDVCGYTPLQAYLQHEFVQLAVVQTMLDWGAEVNTEGGLVFYDNVLSSFLASCGSLGGEAAIVLALLGAGANVNESDAYGMTPLHVYARNPAACADVLQMLLDAGADPRACDKYGVTPLATLLSSTAATETLVGLMLAAGADALALDADGRSMLHHLATAPRARESVVRCLLDLGCDPSAADVDGNTALHYMATYGSCSRAVVALLVERGLDIDRCNKRRQTALYRASVFNPGACKRLVQAGAALEPIAECGMCAVSEMLRRNDTLSFYAVVSRRPETALLTRALLAATNGDIARRTDAAIMCVHELVLRGAGAHVASDPALARYAATVAECETEIRELRAVQCHREATLLDVLRSSDHTKALFVPNAFLECTNEFPLYGKALFWKICMMRLRVSLADQVARMLCPCALPPELVAGVFAFMSYEELMNVRSGLVRGIFSYKS</sequence>
<reference evidence="4 5" key="1">
    <citation type="submission" date="2014-09" db="EMBL/GenBank/DDBJ databases">
        <title>Parapoxvirus (PPV) of red deer reveals sub-clinical infection and confirms a unique species.</title>
        <authorList>
            <person name="Friederichs S."/>
            <person name="Stefan K."/>
            <person name="Helmut B."/>
            <person name="Heike L."/>
            <person name="Mathias B."/>
        </authorList>
    </citation>
    <scope>NUCLEOTIDE SEQUENCE [LARGE SCALE GENOMIC DNA]</scope>
    <source>
        <strain evidence="4">HL953</strain>
    </source>
</reference>
<dbReference type="GeneID" id="22647405"/>
<protein>
    <submittedName>
        <fullName evidence="4">Putative ankyrin repeat protein</fullName>
    </submittedName>
</protein>
<feature type="repeat" description="ANK" evidence="3">
    <location>
        <begin position="46"/>
        <end position="82"/>
    </location>
</feature>
<evidence type="ECO:0000256" key="3">
    <source>
        <dbReference type="PROSITE-ProRule" id="PRU00023"/>
    </source>
</evidence>
<feature type="repeat" description="ANK" evidence="3">
    <location>
        <begin position="228"/>
        <end position="262"/>
    </location>
</feature>
<organism evidence="4 5">
    <name type="scientific">Parapoxvirus red deer/HL953</name>
    <dbReference type="NCBI Taxonomy" id="1579460"/>
    <lineage>
        <taxon>Viruses</taxon>
        <taxon>Varidnaviria</taxon>
        <taxon>Bamfordvirae</taxon>
        <taxon>Nucleocytoviricota</taxon>
        <taxon>Pokkesviricetes</taxon>
        <taxon>Chitovirales</taxon>
        <taxon>Poxviridae</taxon>
        <taxon>Chordopoxvirinae</taxon>
        <taxon>Parapoxvirus</taxon>
        <taxon>Parapoxvirus reddeerpox</taxon>
        <taxon>Red deerpox virus</taxon>
    </lineage>
</organism>
<dbReference type="KEGG" id="vg:22647405"/>
<keyword evidence="1" id="KW-0677">Repeat</keyword>
<dbReference type="Pfam" id="PF00023">
    <property type="entry name" value="Ank"/>
    <property type="match status" value="1"/>
</dbReference>
<evidence type="ECO:0000256" key="2">
    <source>
        <dbReference type="ARBA" id="ARBA00023043"/>
    </source>
</evidence>
<name>A0A0A7MA42_9POXV</name>
<dbReference type="Proteomes" id="UP000107385">
    <property type="component" value="Segment"/>
</dbReference>